<dbReference type="EMBL" id="JAOVZO020000020">
    <property type="protein sequence ID" value="MDC8015235.1"/>
    <property type="molecule type" value="Genomic_DNA"/>
</dbReference>
<accession>A0A9X3YPS6</accession>
<evidence type="ECO:0000313" key="6">
    <source>
        <dbReference type="Proteomes" id="UP001139971"/>
    </source>
</evidence>
<dbReference type="InterPro" id="IPR010123">
    <property type="entry name" value="PHA_synth_III_E"/>
</dbReference>
<evidence type="ECO:0000256" key="3">
    <source>
        <dbReference type="ARBA" id="ARBA00022752"/>
    </source>
</evidence>
<protein>
    <recommendedName>
        <fullName evidence="2">Poly(3-hydroxyalkanoate) polymerase subunit PhaE</fullName>
    </recommendedName>
</protein>
<dbReference type="AlphaFoldDB" id="A0A9X3YPS6"/>
<evidence type="ECO:0000256" key="4">
    <source>
        <dbReference type="SAM" id="MobiDB-lite"/>
    </source>
</evidence>
<evidence type="ECO:0000256" key="1">
    <source>
        <dbReference type="ARBA" id="ARBA00004683"/>
    </source>
</evidence>
<dbReference type="RefSeq" id="WP_263544249.1">
    <property type="nucleotide sequence ID" value="NZ_JAOVZO020000020.1"/>
</dbReference>
<proteinExistence type="predicted"/>
<reference evidence="5" key="1">
    <citation type="submission" date="2023-02" db="EMBL/GenBank/DDBJ databases">
        <title>Tahibacter soli sp. nov. isolated from soil.</title>
        <authorList>
            <person name="Baek J.H."/>
            <person name="Lee J.K."/>
            <person name="Choi D.G."/>
            <person name="Jeon C.O."/>
        </authorList>
    </citation>
    <scope>NUCLEOTIDE SEQUENCE</scope>
    <source>
        <strain evidence="5">BL</strain>
    </source>
</reference>
<dbReference type="GO" id="GO:0042619">
    <property type="term" value="P:poly-hydroxybutyrate biosynthetic process"/>
    <property type="evidence" value="ECO:0007669"/>
    <property type="project" value="UniProtKB-KW"/>
</dbReference>
<feature type="region of interest" description="Disordered" evidence="4">
    <location>
        <begin position="325"/>
        <end position="348"/>
    </location>
</feature>
<dbReference type="NCBIfam" id="TIGR01834">
    <property type="entry name" value="PHA_synth_III_E"/>
    <property type="match status" value="1"/>
</dbReference>
<keyword evidence="6" id="KW-1185">Reference proteome</keyword>
<comment type="pathway">
    <text evidence="1">Biopolymer metabolism; poly-(R)-3-hydroxybutanoate biosynthesis.</text>
</comment>
<evidence type="ECO:0000256" key="2">
    <source>
        <dbReference type="ARBA" id="ARBA00019066"/>
    </source>
</evidence>
<name>A0A9X3YPS6_9GAMM</name>
<dbReference type="Pfam" id="PF09712">
    <property type="entry name" value="PHA_synth_III_E"/>
    <property type="match status" value="1"/>
</dbReference>
<gene>
    <name evidence="5" type="primary">phaE</name>
    <name evidence="5" type="ORF">OD750_022060</name>
</gene>
<sequence length="348" mass="37931">MTTTPQDWFKQWEALSQRYWDGWKNQGVSPPGFDANAPWQAGLEQWAKLFAPAVPAQGDVVERVTANAKAYMALMQSMIGAAAGQQHAGANPAAAWTEALKSGFNMPGLDAALLNNPLAGNLRDIAGQGAQGFEQMMAQFAKNAGGSLRNEALAALGTPTFGLAREHQERWQQLGAAWIDYHEQTNRYNALIFKASQNGFELFQGKLAEREEPGRQLDSVKAVYDLWVDAAEEAYAQIALSDEFRKAYGAMVNAQMRVRSLVQTEIEQQTRQLGMPTRTELKGVEKSLHEVRRTIKANREAHDAGLAAEVAALRAELAALKREIGAKPAAPAAEKSDGGAAKPSKNKR</sequence>
<evidence type="ECO:0000313" key="5">
    <source>
        <dbReference type="EMBL" id="MDC8015235.1"/>
    </source>
</evidence>
<dbReference type="Proteomes" id="UP001139971">
    <property type="component" value="Unassembled WGS sequence"/>
</dbReference>
<comment type="caution">
    <text evidence="5">The sequence shown here is derived from an EMBL/GenBank/DDBJ whole genome shotgun (WGS) entry which is preliminary data.</text>
</comment>
<organism evidence="5 6">
    <name type="scientific">Tahibacter soli</name>
    <dbReference type="NCBI Taxonomy" id="2983605"/>
    <lineage>
        <taxon>Bacteria</taxon>
        <taxon>Pseudomonadati</taxon>
        <taxon>Pseudomonadota</taxon>
        <taxon>Gammaproteobacteria</taxon>
        <taxon>Lysobacterales</taxon>
        <taxon>Rhodanobacteraceae</taxon>
        <taxon>Tahibacter</taxon>
    </lineage>
</organism>
<keyword evidence="3" id="KW-0583">PHB biosynthesis</keyword>